<name>A0A7J4ZVK4_9BACT</name>
<protein>
    <submittedName>
        <fullName evidence="1">NAD(P)H-dependent oxidoreductase</fullName>
    </submittedName>
</protein>
<comment type="caution">
    <text evidence="1">The sequence shown here is derived from an EMBL/GenBank/DDBJ whole genome shotgun (WGS) entry which is preliminary data.</text>
</comment>
<evidence type="ECO:0000313" key="2">
    <source>
        <dbReference type="Proteomes" id="UP000420562"/>
    </source>
</evidence>
<proteinExistence type="predicted"/>
<sequence>MKVAVFNGSPRKGNNASLLIKHAFTELNRGGIETMRDLGVNMAWLMKKIGV</sequence>
<evidence type="ECO:0000313" key="1">
    <source>
        <dbReference type="EMBL" id="KAB0667648.1"/>
    </source>
</evidence>
<dbReference type="SUPFAM" id="SSF52218">
    <property type="entry name" value="Flavoproteins"/>
    <property type="match status" value="1"/>
</dbReference>
<organism evidence="1 2">
    <name type="scientific">Oryzomonas japonica</name>
    <dbReference type="NCBI Taxonomy" id="2603858"/>
    <lineage>
        <taxon>Bacteria</taxon>
        <taxon>Pseudomonadati</taxon>
        <taxon>Thermodesulfobacteriota</taxon>
        <taxon>Desulfuromonadia</taxon>
        <taxon>Geobacterales</taxon>
        <taxon>Geobacteraceae</taxon>
        <taxon>Oryzomonas</taxon>
    </lineage>
</organism>
<accession>A0A7J4ZVK4</accession>
<dbReference type="RefSeq" id="WP_151127012.1">
    <property type="nucleotide sequence ID" value="NZ_VZQZ01000001.1"/>
</dbReference>
<dbReference type="AlphaFoldDB" id="A0A7J4ZVK4"/>
<dbReference type="EMBL" id="VZQZ01000001">
    <property type="protein sequence ID" value="KAB0667648.1"/>
    <property type="molecule type" value="Genomic_DNA"/>
</dbReference>
<reference evidence="1 2" key="1">
    <citation type="submission" date="2019-09" db="EMBL/GenBank/DDBJ databases">
        <title>Geobacter sp. Red96, a novel strain isolated from paddy soil.</title>
        <authorList>
            <person name="Xu Z."/>
            <person name="Masuda Y."/>
            <person name="Itoh H."/>
            <person name="Senoo K."/>
        </authorList>
    </citation>
    <scope>NUCLEOTIDE SEQUENCE [LARGE SCALE GENOMIC DNA]</scope>
    <source>
        <strain evidence="1 2">Red96</strain>
    </source>
</reference>
<keyword evidence="2" id="KW-1185">Reference proteome</keyword>
<dbReference type="InterPro" id="IPR029039">
    <property type="entry name" value="Flavoprotein-like_sf"/>
</dbReference>
<dbReference type="Proteomes" id="UP000420562">
    <property type="component" value="Unassembled WGS sequence"/>
</dbReference>
<gene>
    <name evidence="1" type="ORF">F6V25_02840</name>
</gene>